<gene>
    <name evidence="4" type="primary">ABSGL_12818.1 scaffold 13518</name>
</gene>
<feature type="compositionally biased region" description="Polar residues" evidence="3">
    <location>
        <begin position="341"/>
        <end position="356"/>
    </location>
</feature>
<proteinExistence type="predicted"/>
<dbReference type="OMA" id="YKFGDWE"/>
<dbReference type="Proteomes" id="UP000078561">
    <property type="component" value="Unassembled WGS sequence"/>
</dbReference>
<dbReference type="GO" id="GO:0007017">
    <property type="term" value="P:microtubule-based process"/>
    <property type="evidence" value="ECO:0007669"/>
    <property type="project" value="InterPro"/>
</dbReference>
<feature type="compositionally biased region" description="Basic and acidic residues" evidence="3">
    <location>
        <begin position="317"/>
        <end position="327"/>
    </location>
</feature>
<evidence type="ECO:0000256" key="3">
    <source>
        <dbReference type="SAM" id="MobiDB-lite"/>
    </source>
</evidence>
<accession>A0A168RNK9</accession>
<comment type="subcellular location">
    <subcellularLocation>
        <location evidence="1">Cytoplasm</location>
    </subcellularLocation>
</comment>
<dbReference type="GO" id="GO:0005737">
    <property type="term" value="C:cytoplasm"/>
    <property type="evidence" value="ECO:0007669"/>
    <property type="project" value="UniProtKB-SubCell"/>
</dbReference>
<feature type="compositionally biased region" description="Low complexity" evidence="3">
    <location>
        <begin position="328"/>
        <end position="340"/>
    </location>
</feature>
<name>A0A168RNK9_ABSGL</name>
<evidence type="ECO:0000256" key="1">
    <source>
        <dbReference type="ARBA" id="ARBA00004496"/>
    </source>
</evidence>
<organism evidence="4">
    <name type="scientific">Absidia glauca</name>
    <name type="common">Pin mould</name>
    <dbReference type="NCBI Taxonomy" id="4829"/>
    <lineage>
        <taxon>Eukaryota</taxon>
        <taxon>Fungi</taxon>
        <taxon>Fungi incertae sedis</taxon>
        <taxon>Mucoromycota</taxon>
        <taxon>Mucoromycotina</taxon>
        <taxon>Mucoromycetes</taxon>
        <taxon>Mucorales</taxon>
        <taxon>Cunninghamellaceae</taxon>
        <taxon>Absidia</taxon>
    </lineage>
</organism>
<evidence type="ECO:0000313" key="5">
    <source>
        <dbReference type="Proteomes" id="UP000078561"/>
    </source>
</evidence>
<evidence type="ECO:0000313" key="4">
    <source>
        <dbReference type="EMBL" id="SAM07179.1"/>
    </source>
</evidence>
<dbReference type="Pfam" id="PF04912">
    <property type="entry name" value="Dynamitin"/>
    <property type="match status" value="1"/>
</dbReference>
<feature type="region of interest" description="Disordered" evidence="3">
    <location>
        <begin position="317"/>
        <end position="359"/>
    </location>
</feature>
<sequence>MSKYATLPDIDDQPDVYETVETTEQGHHDDDTENLVRSRVSHKEASDRFKNSVVESSNTDFSDQLTRRKKAMYRTYVRRPPALETDEYEILPKQMVLEETLLQKFRRLTFEVQELGTSLENEKNAEEPKINQGLSQSELMSQITYLQNDLGRLYQRYTDDQQHLGSGDASGGLATASSTYGKRVDEAKSLIKQLEAYKAMATESSPNKAEGDPVEIKNANGDVVTYELFYTPEAIKAHQQGRVVDIDERIARIEKLVGTSSGEGFDSISANFPTTSLMHSLSKLEQQMTLLAQPRHLDTVSRRIKVLNSELDRLHELKSGGGRKDHGYSLGSGLHSSSSGMGATTAISGGNTTDGSNKGDHNGALSNDIEEKVNHLFTTMEKVDPLLNLTPALLTRLKALQGLHTEAATFGKSVKVISEEQTRMTEEIKSLDTTCELLTKSLADNENLINKNVSVMDTRMTELVRRIEALSTPSS</sequence>
<protein>
    <recommendedName>
        <fullName evidence="6">Dynactin subunit 2</fullName>
    </recommendedName>
</protein>
<evidence type="ECO:0008006" key="6">
    <source>
        <dbReference type="Google" id="ProtNLM"/>
    </source>
</evidence>
<dbReference type="InterPro" id="IPR028133">
    <property type="entry name" value="Dynamitin"/>
</dbReference>
<keyword evidence="2" id="KW-0963">Cytoplasm</keyword>
<dbReference type="STRING" id="4829.A0A168RNK9"/>
<dbReference type="EMBL" id="LT554731">
    <property type="protein sequence ID" value="SAM07179.1"/>
    <property type="molecule type" value="Genomic_DNA"/>
</dbReference>
<dbReference type="InParanoid" id="A0A168RNK9"/>
<dbReference type="PANTHER" id="PTHR15346">
    <property type="entry name" value="DYNACTIN SUBUNIT"/>
    <property type="match status" value="1"/>
</dbReference>
<evidence type="ECO:0000256" key="2">
    <source>
        <dbReference type="ARBA" id="ARBA00022490"/>
    </source>
</evidence>
<dbReference type="AlphaFoldDB" id="A0A168RNK9"/>
<keyword evidence="5" id="KW-1185">Reference proteome</keyword>
<reference evidence="4" key="1">
    <citation type="submission" date="2016-04" db="EMBL/GenBank/DDBJ databases">
        <authorList>
            <person name="Evans L.H."/>
            <person name="Alamgir A."/>
            <person name="Owens N."/>
            <person name="Weber N.D."/>
            <person name="Virtaneva K."/>
            <person name="Barbian K."/>
            <person name="Babar A."/>
            <person name="Rosenke K."/>
        </authorList>
    </citation>
    <scope>NUCLEOTIDE SEQUENCE [LARGE SCALE GENOMIC DNA]</scope>
    <source>
        <strain evidence="4">CBS 101.48</strain>
    </source>
</reference>
<dbReference type="OrthoDB" id="4977at2759"/>
<dbReference type="GO" id="GO:0005869">
    <property type="term" value="C:dynactin complex"/>
    <property type="evidence" value="ECO:0007669"/>
    <property type="project" value="InterPro"/>
</dbReference>